<keyword evidence="3" id="KW-1185">Reference proteome</keyword>
<evidence type="ECO:0000313" key="3">
    <source>
        <dbReference type="Proteomes" id="UP000823775"/>
    </source>
</evidence>
<sequence length="210" mass="23545">MARQKQRASQDIKLTVSEKTEIPITQEEQKRQVTPADGIPKILEPPRLIQWMVGRGSAPTVFHCPQKPGIRGATLITPMPEEVNKKGIKGKQRGKTQWVAKKTVQENVSQPCETRTLNELSQKIQIEVETHVTPSQTQVKESGSQVIIYHDNEEDKIEEDIMEEINQEVGLKFLEGKGFHQVTKGRVKSKKQSSKEGNAMGNFPKAGLPT</sequence>
<evidence type="ECO:0000256" key="1">
    <source>
        <dbReference type="SAM" id="MobiDB-lite"/>
    </source>
</evidence>
<evidence type="ECO:0000313" key="2">
    <source>
        <dbReference type="EMBL" id="MCD9559804.1"/>
    </source>
</evidence>
<feature type="compositionally biased region" description="Basic residues" evidence="1">
    <location>
        <begin position="183"/>
        <end position="192"/>
    </location>
</feature>
<organism evidence="2 3">
    <name type="scientific">Datura stramonium</name>
    <name type="common">Jimsonweed</name>
    <name type="synonym">Common thornapple</name>
    <dbReference type="NCBI Taxonomy" id="4076"/>
    <lineage>
        <taxon>Eukaryota</taxon>
        <taxon>Viridiplantae</taxon>
        <taxon>Streptophyta</taxon>
        <taxon>Embryophyta</taxon>
        <taxon>Tracheophyta</taxon>
        <taxon>Spermatophyta</taxon>
        <taxon>Magnoliopsida</taxon>
        <taxon>eudicotyledons</taxon>
        <taxon>Gunneridae</taxon>
        <taxon>Pentapetalae</taxon>
        <taxon>asterids</taxon>
        <taxon>lamiids</taxon>
        <taxon>Solanales</taxon>
        <taxon>Solanaceae</taxon>
        <taxon>Solanoideae</taxon>
        <taxon>Datureae</taxon>
        <taxon>Datura</taxon>
    </lineage>
</organism>
<feature type="region of interest" description="Disordered" evidence="1">
    <location>
        <begin position="1"/>
        <end position="41"/>
    </location>
</feature>
<accession>A0ABS8UNX5</accession>
<name>A0ABS8UNX5_DATST</name>
<feature type="region of interest" description="Disordered" evidence="1">
    <location>
        <begin position="182"/>
        <end position="210"/>
    </location>
</feature>
<dbReference type="Proteomes" id="UP000823775">
    <property type="component" value="Unassembled WGS sequence"/>
</dbReference>
<feature type="compositionally biased region" description="Basic and acidic residues" evidence="1">
    <location>
        <begin position="16"/>
        <end position="31"/>
    </location>
</feature>
<gene>
    <name evidence="2" type="ORF">HAX54_018103</name>
</gene>
<reference evidence="2 3" key="1">
    <citation type="journal article" date="2021" name="BMC Genomics">
        <title>Datura genome reveals duplications of psychoactive alkaloid biosynthetic genes and high mutation rate following tissue culture.</title>
        <authorList>
            <person name="Rajewski A."/>
            <person name="Carter-House D."/>
            <person name="Stajich J."/>
            <person name="Litt A."/>
        </authorList>
    </citation>
    <scope>NUCLEOTIDE SEQUENCE [LARGE SCALE GENOMIC DNA]</scope>
    <source>
        <strain evidence="2">AR-01</strain>
    </source>
</reference>
<comment type="caution">
    <text evidence="2">The sequence shown here is derived from an EMBL/GenBank/DDBJ whole genome shotgun (WGS) entry which is preliminary data.</text>
</comment>
<proteinExistence type="predicted"/>
<protein>
    <submittedName>
        <fullName evidence="2">Uncharacterized protein</fullName>
    </submittedName>
</protein>
<dbReference type="EMBL" id="JACEIK010002221">
    <property type="protein sequence ID" value="MCD9559804.1"/>
    <property type="molecule type" value="Genomic_DNA"/>
</dbReference>